<keyword evidence="1" id="KW-0812">Transmembrane</keyword>
<evidence type="ECO:0000313" key="2">
    <source>
        <dbReference type="EMBL" id="EPI07194.1"/>
    </source>
</evidence>
<name>A0ABC9TJF2_ENTFL</name>
<dbReference type="RefSeq" id="WP_016627471.1">
    <property type="nucleotide sequence ID" value="NZ_KE351819.1"/>
</dbReference>
<organism evidence="2 3">
    <name type="scientific">Enterococcus faecalis RP2S-4</name>
    <dbReference type="NCBI Taxonomy" id="1244145"/>
    <lineage>
        <taxon>Bacteria</taxon>
        <taxon>Bacillati</taxon>
        <taxon>Bacillota</taxon>
        <taxon>Bacilli</taxon>
        <taxon>Lactobacillales</taxon>
        <taxon>Enterococcaceae</taxon>
        <taxon>Enterococcus</taxon>
    </lineage>
</organism>
<accession>A0ABC9TJF2</accession>
<keyword evidence="1" id="KW-1133">Transmembrane helix</keyword>
<keyword evidence="1" id="KW-0472">Membrane</keyword>
<evidence type="ECO:0000256" key="1">
    <source>
        <dbReference type="SAM" id="Phobius"/>
    </source>
</evidence>
<gene>
    <name evidence="2" type="ORF">D358_02015</name>
</gene>
<proteinExistence type="predicted"/>
<protein>
    <submittedName>
        <fullName evidence="2">Uncharacterized protein</fullName>
    </submittedName>
</protein>
<evidence type="ECO:0000313" key="3">
    <source>
        <dbReference type="Proteomes" id="UP000015750"/>
    </source>
</evidence>
<feature type="transmembrane region" description="Helical" evidence="1">
    <location>
        <begin position="6"/>
        <end position="29"/>
    </location>
</feature>
<sequence length="184" mass="21373">MVEYIFKFTISFVIFVALFVSGVKGFIYLSESGSLRKELADDRLISYVTIKKETIEELTSVDKEVTSSSREGNSVLGKFFLSDEESLKEEKYSVNEIYYFTKTEFGYEKHQLSDTIHVDKEKNNVFYQTVEGGKNPFIEVKEAQFKDKAKEEKRIKNEVSRKIYIIHAPTEVLKVLKKVDFDKS</sequence>
<reference evidence="2 3" key="1">
    <citation type="submission" date="2013-06" db="EMBL/GenBank/DDBJ databases">
        <authorList>
            <person name="Weinstock G."/>
            <person name="Sodergren E."/>
            <person name="Lobos E.A."/>
            <person name="Fulton L."/>
            <person name="Fulton R."/>
            <person name="Courtney L."/>
            <person name="Fronick C."/>
            <person name="O'Laughlin M."/>
            <person name="Godfrey J."/>
            <person name="Wilson R.M."/>
            <person name="Miner T."/>
            <person name="Farmer C."/>
            <person name="Delehaunty K."/>
            <person name="Cordes M."/>
            <person name="Minx P."/>
            <person name="Tomlinson C."/>
            <person name="Chen J."/>
            <person name="Wollam A."/>
            <person name="Pepin K.H."/>
            <person name="Bhonagiri V."/>
            <person name="Zhang X."/>
            <person name="Warren W."/>
            <person name="Mitreva M."/>
            <person name="Mardis E.R."/>
            <person name="Wilson R.K."/>
        </authorList>
    </citation>
    <scope>NUCLEOTIDE SEQUENCE [LARGE SCALE GENOMIC DNA]</scope>
    <source>
        <strain evidence="2 3">RP2S-4</strain>
    </source>
</reference>
<dbReference type="AlphaFoldDB" id="A0ABC9TJF2"/>
<dbReference type="Proteomes" id="UP000015750">
    <property type="component" value="Unassembled WGS sequence"/>
</dbReference>
<dbReference type="EMBL" id="ATIR01000067">
    <property type="protein sequence ID" value="EPI07194.1"/>
    <property type="molecule type" value="Genomic_DNA"/>
</dbReference>
<comment type="caution">
    <text evidence="2">The sequence shown here is derived from an EMBL/GenBank/DDBJ whole genome shotgun (WGS) entry which is preliminary data.</text>
</comment>